<feature type="region of interest" description="Disordered" evidence="1">
    <location>
        <begin position="39"/>
        <end position="68"/>
    </location>
</feature>
<dbReference type="Proteomes" id="UP000626092">
    <property type="component" value="Unassembled WGS sequence"/>
</dbReference>
<evidence type="ECO:0000313" key="2">
    <source>
        <dbReference type="EMBL" id="KAF7146503.1"/>
    </source>
</evidence>
<proteinExistence type="predicted"/>
<comment type="caution">
    <text evidence="2">The sequence shown here is derived from an EMBL/GenBank/DDBJ whole genome shotgun (WGS) entry which is preliminary data.</text>
</comment>
<feature type="compositionally biased region" description="Polar residues" evidence="1">
    <location>
        <begin position="52"/>
        <end position="66"/>
    </location>
</feature>
<accession>A0A834LSM3</accession>
<sequence length="107" mass="11426">MHPYFPFNTRASVVPASRPSPAEDVELAMAINASIQSDMESRPPYADANPISGASTSSNCQSGSMRNHSEIQEGCQSGLMLNQYACSGNVDKIKPVHAKGAKLEVPF</sequence>
<keyword evidence="3" id="KW-1185">Reference proteome</keyword>
<dbReference type="EMBL" id="WJXA01000004">
    <property type="protein sequence ID" value="KAF7146503.1"/>
    <property type="molecule type" value="Genomic_DNA"/>
</dbReference>
<protein>
    <submittedName>
        <fullName evidence="2">Uncharacterized protein</fullName>
    </submittedName>
</protein>
<dbReference type="AlphaFoldDB" id="A0A834LSM3"/>
<gene>
    <name evidence="2" type="ORF">RHSIM_Rhsim04G0178900</name>
</gene>
<organism evidence="2 3">
    <name type="scientific">Rhododendron simsii</name>
    <name type="common">Sims's rhododendron</name>
    <dbReference type="NCBI Taxonomy" id="118357"/>
    <lineage>
        <taxon>Eukaryota</taxon>
        <taxon>Viridiplantae</taxon>
        <taxon>Streptophyta</taxon>
        <taxon>Embryophyta</taxon>
        <taxon>Tracheophyta</taxon>
        <taxon>Spermatophyta</taxon>
        <taxon>Magnoliopsida</taxon>
        <taxon>eudicotyledons</taxon>
        <taxon>Gunneridae</taxon>
        <taxon>Pentapetalae</taxon>
        <taxon>asterids</taxon>
        <taxon>Ericales</taxon>
        <taxon>Ericaceae</taxon>
        <taxon>Ericoideae</taxon>
        <taxon>Rhodoreae</taxon>
        <taxon>Rhododendron</taxon>
    </lineage>
</organism>
<name>A0A834LSM3_RHOSS</name>
<evidence type="ECO:0000256" key="1">
    <source>
        <dbReference type="SAM" id="MobiDB-lite"/>
    </source>
</evidence>
<reference evidence="2" key="1">
    <citation type="submission" date="2019-11" db="EMBL/GenBank/DDBJ databases">
        <authorList>
            <person name="Liu Y."/>
            <person name="Hou J."/>
            <person name="Li T.-Q."/>
            <person name="Guan C.-H."/>
            <person name="Wu X."/>
            <person name="Wu H.-Z."/>
            <person name="Ling F."/>
            <person name="Zhang R."/>
            <person name="Shi X.-G."/>
            <person name="Ren J.-P."/>
            <person name="Chen E.-F."/>
            <person name="Sun J.-M."/>
        </authorList>
    </citation>
    <scope>NUCLEOTIDE SEQUENCE</scope>
    <source>
        <strain evidence="2">Adult_tree_wgs_1</strain>
        <tissue evidence="2">Leaves</tissue>
    </source>
</reference>
<evidence type="ECO:0000313" key="3">
    <source>
        <dbReference type="Proteomes" id="UP000626092"/>
    </source>
</evidence>